<dbReference type="PANTHER" id="PTHR43297:SF4">
    <property type="entry name" value="PUTRESCINE EXPORT SYSTEM ATP-BINDING PROTEIN SAPD"/>
    <property type="match status" value="1"/>
</dbReference>
<evidence type="ECO:0000256" key="2">
    <source>
        <dbReference type="ARBA" id="ARBA00005417"/>
    </source>
</evidence>
<keyword evidence="11" id="KW-1185">Reference proteome</keyword>
<dbReference type="CDD" id="cd03257">
    <property type="entry name" value="ABC_NikE_OppD_transporters"/>
    <property type="match status" value="1"/>
</dbReference>
<accession>A0ABU9GNM2</accession>
<dbReference type="InterPro" id="IPR003593">
    <property type="entry name" value="AAA+_ATPase"/>
</dbReference>
<evidence type="ECO:0000256" key="8">
    <source>
        <dbReference type="ARBA" id="ARBA00023136"/>
    </source>
</evidence>
<dbReference type="Pfam" id="PF00005">
    <property type="entry name" value="ABC_tran"/>
    <property type="match status" value="1"/>
</dbReference>
<keyword evidence="7 10" id="KW-0067">ATP-binding</keyword>
<evidence type="ECO:0000313" key="10">
    <source>
        <dbReference type="EMBL" id="MEL0628913.1"/>
    </source>
</evidence>
<dbReference type="GO" id="GO:0005524">
    <property type="term" value="F:ATP binding"/>
    <property type="evidence" value="ECO:0007669"/>
    <property type="project" value="UniProtKB-KW"/>
</dbReference>
<evidence type="ECO:0000256" key="5">
    <source>
        <dbReference type="ARBA" id="ARBA00022519"/>
    </source>
</evidence>
<keyword evidence="8" id="KW-0472">Membrane</keyword>
<comment type="subcellular location">
    <subcellularLocation>
        <location evidence="1">Cell inner membrane</location>
        <topology evidence="1">Peripheral membrane protein</topology>
    </subcellularLocation>
</comment>
<dbReference type="PANTHER" id="PTHR43297">
    <property type="entry name" value="OLIGOPEPTIDE TRANSPORT ATP-BINDING PROTEIN APPD"/>
    <property type="match status" value="1"/>
</dbReference>
<keyword evidence="4" id="KW-1003">Cell membrane</keyword>
<dbReference type="Pfam" id="PF08352">
    <property type="entry name" value="oligo_HPY"/>
    <property type="match status" value="1"/>
</dbReference>
<evidence type="ECO:0000256" key="3">
    <source>
        <dbReference type="ARBA" id="ARBA00022448"/>
    </source>
</evidence>
<keyword evidence="6" id="KW-0547">Nucleotide-binding</keyword>
<dbReference type="InterPro" id="IPR050388">
    <property type="entry name" value="ABC_Ni/Peptide_Import"/>
</dbReference>
<dbReference type="Gene3D" id="3.40.50.300">
    <property type="entry name" value="P-loop containing nucleotide triphosphate hydrolases"/>
    <property type="match status" value="1"/>
</dbReference>
<dbReference type="EMBL" id="JBAKAZ010000011">
    <property type="protein sequence ID" value="MEL0628913.1"/>
    <property type="molecule type" value="Genomic_DNA"/>
</dbReference>
<dbReference type="NCBIfam" id="TIGR01727">
    <property type="entry name" value="oligo_HPY"/>
    <property type="match status" value="1"/>
</dbReference>
<dbReference type="SMART" id="SM00382">
    <property type="entry name" value="AAA"/>
    <property type="match status" value="1"/>
</dbReference>
<reference evidence="10 11" key="1">
    <citation type="submission" date="2024-02" db="EMBL/GenBank/DDBJ databases">
        <title>Bacteria isolated from the canopy kelp, Nereocystis luetkeana.</title>
        <authorList>
            <person name="Pfister C.A."/>
            <person name="Younker I.T."/>
            <person name="Light S.H."/>
        </authorList>
    </citation>
    <scope>NUCLEOTIDE SEQUENCE [LARGE SCALE GENOMIC DNA]</scope>
    <source>
        <strain evidence="10 11">TI.1.05</strain>
    </source>
</reference>
<evidence type="ECO:0000256" key="6">
    <source>
        <dbReference type="ARBA" id="ARBA00022741"/>
    </source>
</evidence>
<evidence type="ECO:0000256" key="4">
    <source>
        <dbReference type="ARBA" id="ARBA00022475"/>
    </source>
</evidence>
<dbReference type="PROSITE" id="PS50893">
    <property type="entry name" value="ABC_TRANSPORTER_2"/>
    <property type="match status" value="1"/>
</dbReference>
<evidence type="ECO:0000259" key="9">
    <source>
        <dbReference type="PROSITE" id="PS50893"/>
    </source>
</evidence>
<proteinExistence type="inferred from homology"/>
<dbReference type="InterPro" id="IPR003439">
    <property type="entry name" value="ABC_transporter-like_ATP-bd"/>
</dbReference>
<comment type="similarity">
    <text evidence="2">Belongs to the ABC transporter superfamily.</text>
</comment>
<dbReference type="InterPro" id="IPR027417">
    <property type="entry name" value="P-loop_NTPase"/>
</dbReference>
<feature type="domain" description="ABC transporter" evidence="9">
    <location>
        <begin position="4"/>
        <end position="268"/>
    </location>
</feature>
<evidence type="ECO:0000256" key="1">
    <source>
        <dbReference type="ARBA" id="ARBA00004417"/>
    </source>
</evidence>
<keyword evidence="5" id="KW-0997">Cell inner membrane</keyword>
<comment type="caution">
    <text evidence="10">The sequence shown here is derived from an EMBL/GenBank/DDBJ whole genome shotgun (WGS) entry which is preliminary data.</text>
</comment>
<evidence type="ECO:0000313" key="11">
    <source>
        <dbReference type="Proteomes" id="UP001369082"/>
    </source>
</evidence>
<evidence type="ECO:0000256" key="7">
    <source>
        <dbReference type="ARBA" id="ARBA00022840"/>
    </source>
</evidence>
<name>A0ABU9GNM2_9GAMM</name>
<dbReference type="RefSeq" id="WP_341596927.1">
    <property type="nucleotide sequence ID" value="NZ_JBAKAZ010000011.1"/>
</dbReference>
<dbReference type="Proteomes" id="UP001369082">
    <property type="component" value="Unassembled WGS sequence"/>
</dbReference>
<sequence>MALLDVRNLSIDIETAQGKIRVIDKASLSIVDGSIHGLIGESGSGKTLIAKAILGLHASNWTVTADRLFLGQTDLTKLSPRDRRKILGKEISTIFQEPSTYLDPSQKIRVQIESVLPKKSWKQYCRGLLKKLGYSNVPSSRRLQIKELLHKVGIQNHVSVLNSYPHQLSEGMCQKVMIAMAIANNPRLIIADEPTTAMEAVTQSQIFRLLYKLNQLNNTTLLILSNNFAHTSKISDYMTLIYCGQTVESGSYKHIIEAAMHPYTQAMLKTIMYDGKEHGHKQEIYILPGNIPSSNQLPIGCRLGPRCPRAQRICVKNPTITTKKGHSYRCHYPIKLS</sequence>
<organism evidence="10 11">
    <name type="scientific">Psychromonas aquatilis</name>
    <dbReference type="NCBI Taxonomy" id="2005072"/>
    <lineage>
        <taxon>Bacteria</taxon>
        <taxon>Pseudomonadati</taxon>
        <taxon>Pseudomonadota</taxon>
        <taxon>Gammaproteobacteria</taxon>
        <taxon>Alteromonadales</taxon>
        <taxon>Psychromonadaceae</taxon>
        <taxon>Psychromonas</taxon>
    </lineage>
</organism>
<protein>
    <submittedName>
        <fullName evidence="10">Oligopeptide/dipeptide ABC transporter ATP-binding protein</fullName>
    </submittedName>
</protein>
<keyword evidence="3" id="KW-0813">Transport</keyword>
<dbReference type="SUPFAM" id="SSF52540">
    <property type="entry name" value="P-loop containing nucleoside triphosphate hydrolases"/>
    <property type="match status" value="1"/>
</dbReference>
<dbReference type="InterPro" id="IPR013563">
    <property type="entry name" value="Oligopep_ABC_C"/>
</dbReference>
<gene>
    <name evidence="10" type="ORF">V6256_04750</name>
</gene>